<dbReference type="Proteomes" id="UP001582793">
    <property type="component" value="Unassembled WGS sequence"/>
</dbReference>
<dbReference type="GO" id="GO:0008168">
    <property type="term" value="F:methyltransferase activity"/>
    <property type="evidence" value="ECO:0007669"/>
    <property type="project" value="UniProtKB-KW"/>
</dbReference>
<organism evidence="3 4">
    <name type="scientific">Polymorphospora lycopeni</name>
    <dbReference type="NCBI Taxonomy" id="3140240"/>
    <lineage>
        <taxon>Bacteria</taxon>
        <taxon>Bacillati</taxon>
        <taxon>Actinomycetota</taxon>
        <taxon>Actinomycetes</taxon>
        <taxon>Micromonosporales</taxon>
        <taxon>Micromonosporaceae</taxon>
        <taxon>Polymorphospora</taxon>
    </lineage>
</organism>
<dbReference type="PANTHER" id="PTHR43619:SF2">
    <property type="entry name" value="S-ADENOSYL-L-METHIONINE-DEPENDENT METHYLTRANSFERASES SUPERFAMILY PROTEIN"/>
    <property type="match status" value="1"/>
</dbReference>
<evidence type="ECO:0000313" key="3">
    <source>
        <dbReference type="EMBL" id="MFB6392472.1"/>
    </source>
</evidence>
<gene>
    <name evidence="3" type="ORF">AAFH96_05070</name>
</gene>
<proteinExistence type="predicted"/>
<accession>A0ABV5CKE3</accession>
<evidence type="ECO:0000256" key="2">
    <source>
        <dbReference type="ARBA" id="ARBA00022679"/>
    </source>
</evidence>
<dbReference type="GO" id="GO:0032259">
    <property type="term" value="P:methylation"/>
    <property type="evidence" value="ECO:0007669"/>
    <property type="project" value="UniProtKB-KW"/>
</dbReference>
<evidence type="ECO:0000313" key="4">
    <source>
        <dbReference type="Proteomes" id="UP001582793"/>
    </source>
</evidence>
<dbReference type="PANTHER" id="PTHR43619">
    <property type="entry name" value="S-ADENOSYL-L-METHIONINE-DEPENDENT METHYLTRANSFERASE YKTD-RELATED"/>
    <property type="match status" value="1"/>
</dbReference>
<keyword evidence="4" id="KW-1185">Reference proteome</keyword>
<dbReference type="EMBL" id="JBCGDC010000010">
    <property type="protein sequence ID" value="MFB6392472.1"/>
    <property type="molecule type" value="Genomic_DNA"/>
</dbReference>
<dbReference type="InterPro" id="IPR029063">
    <property type="entry name" value="SAM-dependent_MTases_sf"/>
</dbReference>
<name>A0ABV5CKE3_9ACTN</name>
<reference evidence="3 4" key="1">
    <citation type="submission" date="2024-04" db="EMBL/GenBank/DDBJ databases">
        <title>Polymorphospora sp. isolated from Baiyangdian Lake in Xiong'an New Area.</title>
        <authorList>
            <person name="Zhang X."/>
            <person name="Liu J."/>
        </authorList>
    </citation>
    <scope>NUCLEOTIDE SEQUENCE [LARGE SCALE GENOMIC DNA]</scope>
    <source>
        <strain evidence="3 4">2-325</strain>
    </source>
</reference>
<keyword evidence="2 3" id="KW-0808">Transferase</keyword>
<dbReference type="EC" id="2.1.1.-" evidence="3"/>
<sequence length="271" mass="28033">MGVAGEIQATALVAAACRAEETRQPAPRLTDPYAERFLDSLDAAGRALLAAGRDEVVHRTTLIDGLLLDEVRRHPGATVVNLGAGLCTRPYRLDLSACREYVEVDAPEILARKATVLGGAEPSCPVRRIPGDVRGLPALGVDGPAVLVTEGLLVYLPPAELAGLAATLGGLPAVTGWLADVVSADSARAMAAVAGRARAGLALHGLESMDTVERAGWAVADYRLLPARRPAARPTGRPPGPSVPASRRVLDGVVLLRPAAPPRTVTGQAVS</sequence>
<dbReference type="Pfam" id="PF04072">
    <property type="entry name" value="LCM"/>
    <property type="match status" value="1"/>
</dbReference>
<dbReference type="InterPro" id="IPR007213">
    <property type="entry name" value="Ppm1/Ppm2/Tcmp"/>
</dbReference>
<dbReference type="SUPFAM" id="SSF53335">
    <property type="entry name" value="S-adenosyl-L-methionine-dependent methyltransferases"/>
    <property type="match status" value="1"/>
</dbReference>
<keyword evidence="1 3" id="KW-0489">Methyltransferase</keyword>
<comment type="caution">
    <text evidence="3">The sequence shown here is derived from an EMBL/GenBank/DDBJ whole genome shotgun (WGS) entry which is preliminary data.</text>
</comment>
<dbReference type="Gene3D" id="3.40.50.150">
    <property type="entry name" value="Vaccinia Virus protein VP39"/>
    <property type="match status" value="1"/>
</dbReference>
<dbReference type="RefSeq" id="WP_375733219.1">
    <property type="nucleotide sequence ID" value="NZ_JBCGDC010000010.1"/>
</dbReference>
<evidence type="ECO:0000256" key="1">
    <source>
        <dbReference type="ARBA" id="ARBA00022603"/>
    </source>
</evidence>
<protein>
    <submittedName>
        <fullName evidence="3">Class I SAM-dependent methyltransferase</fullName>
        <ecNumber evidence="3">2.1.1.-</ecNumber>
    </submittedName>
</protein>